<organism evidence="1 2">
    <name type="scientific">Scomber scombrus</name>
    <name type="common">Atlantic mackerel</name>
    <name type="synonym">Scomber vernalis</name>
    <dbReference type="NCBI Taxonomy" id="13677"/>
    <lineage>
        <taxon>Eukaryota</taxon>
        <taxon>Metazoa</taxon>
        <taxon>Chordata</taxon>
        <taxon>Craniata</taxon>
        <taxon>Vertebrata</taxon>
        <taxon>Euteleostomi</taxon>
        <taxon>Actinopterygii</taxon>
        <taxon>Neopterygii</taxon>
        <taxon>Teleostei</taxon>
        <taxon>Neoteleostei</taxon>
        <taxon>Acanthomorphata</taxon>
        <taxon>Pelagiaria</taxon>
        <taxon>Scombriformes</taxon>
        <taxon>Scombridae</taxon>
        <taxon>Scomber</taxon>
    </lineage>
</organism>
<dbReference type="Proteomes" id="UP001314229">
    <property type="component" value="Unassembled WGS sequence"/>
</dbReference>
<sequence>MYVLHALHHLRVSINLEVPLVNWCDAALLLVKLEDEAGHERLLSVIGRQPRGSCKFRRHVLLIVLKLDEETSVSVTVCWVRSKATKETDKASRGPCLAAAVLTTAGQSSLLRRLLLKP</sequence>
<accession>A0AAV1QD45</accession>
<dbReference type="AlphaFoldDB" id="A0AAV1QD45"/>
<evidence type="ECO:0000313" key="1">
    <source>
        <dbReference type="EMBL" id="CAK6981444.1"/>
    </source>
</evidence>
<reference evidence="1 2" key="1">
    <citation type="submission" date="2024-01" db="EMBL/GenBank/DDBJ databases">
        <authorList>
            <person name="Alioto T."/>
            <person name="Alioto T."/>
            <person name="Gomez Garrido J."/>
        </authorList>
    </citation>
    <scope>NUCLEOTIDE SEQUENCE [LARGE SCALE GENOMIC DNA]</scope>
</reference>
<keyword evidence="2" id="KW-1185">Reference proteome</keyword>
<dbReference type="EMBL" id="CAWUFR010000823">
    <property type="protein sequence ID" value="CAK6981444.1"/>
    <property type="molecule type" value="Genomic_DNA"/>
</dbReference>
<proteinExistence type="predicted"/>
<name>A0AAV1QD45_SCOSC</name>
<gene>
    <name evidence="1" type="ORF">FSCOSCO3_A003270</name>
</gene>
<comment type="caution">
    <text evidence="1">The sequence shown here is derived from an EMBL/GenBank/DDBJ whole genome shotgun (WGS) entry which is preliminary data.</text>
</comment>
<protein>
    <submittedName>
        <fullName evidence="1">Uncharacterized protein</fullName>
    </submittedName>
</protein>
<evidence type="ECO:0000313" key="2">
    <source>
        <dbReference type="Proteomes" id="UP001314229"/>
    </source>
</evidence>